<comment type="caution">
    <text evidence="1">The sequence shown here is derived from an EMBL/GenBank/DDBJ whole genome shotgun (WGS) entry which is preliminary data.</text>
</comment>
<evidence type="ECO:0008006" key="3">
    <source>
        <dbReference type="Google" id="ProtNLM"/>
    </source>
</evidence>
<dbReference type="RefSeq" id="WP_319615251.1">
    <property type="nucleotide sequence ID" value="NZ_JAWXYB010000018.1"/>
</dbReference>
<accession>A0AAW9DT60</accession>
<protein>
    <recommendedName>
        <fullName evidence="3">HTH cro/C1-type domain-containing protein</fullName>
    </recommendedName>
</protein>
<evidence type="ECO:0000313" key="2">
    <source>
        <dbReference type="Proteomes" id="UP001279553"/>
    </source>
</evidence>
<gene>
    <name evidence="1" type="ORF">SIL87_16710</name>
</gene>
<organism evidence="1 2">
    <name type="scientific">Acidiphilium acidophilum</name>
    <name type="common">Thiobacillus acidophilus</name>
    <dbReference type="NCBI Taxonomy" id="76588"/>
    <lineage>
        <taxon>Bacteria</taxon>
        <taxon>Pseudomonadati</taxon>
        <taxon>Pseudomonadota</taxon>
        <taxon>Alphaproteobacteria</taxon>
        <taxon>Acetobacterales</taxon>
        <taxon>Acidocellaceae</taxon>
        <taxon>Acidiphilium</taxon>
    </lineage>
</organism>
<evidence type="ECO:0000313" key="1">
    <source>
        <dbReference type="EMBL" id="MDX5932399.1"/>
    </source>
</evidence>
<name>A0AAW9DT60_ACIAO</name>
<reference evidence="1 2" key="1">
    <citation type="submission" date="2023-11" db="EMBL/GenBank/DDBJ databases">
        <title>MicrobeMod: A computational toolkit for identifying prokaryotic methylation and restriction-modification with nanopore sequencing.</title>
        <authorList>
            <person name="Crits-Christoph A."/>
            <person name="Kang S.C."/>
            <person name="Lee H."/>
            <person name="Ostrov N."/>
        </authorList>
    </citation>
    <scope>NUCLEOTIDE SEQUENCE [LARGE SCALE GENOMIC DNA]</scope>
    <source>
        <strain evidence="1 2">DSMZ 700</strain>
    </source>
</reference>
<proteinExistence type="predicted"/>
<dbReference type="AlphaFoldDB" id="A0AAW9DT60"/>
<dbReference type="EMBL" id="JAWXYB010000018">
    <property type="protein sequence ID" value="MDX5932399.1"/>
    <property type="molecule type" value="Genomic_DNA"/>
</dbReference>
<sequence length="210" mass="23524">MSSITPPHPHAAADPIGQFIQILRDLLTVIARKRPSPFLAVSVLDSLCRHLEYFLHRLTRAAITLAKPTVFGPPAPRTRPASTKPHKPREIMHILGWIPALAAYWLSDIAEDIGITSTELTTLLAGQPFQSLVARHPKLGRTIRPICRAFGIKPPGLLRLPQRPRPKPAPWPIPLDPADIRIPDKHYHGVHFGPGNRFWPPQRKAPRKRP</sequence>
<dbReference type="Proteomes" id="UP001279553">
    <property type="component" value="Unassembled WGS sequence"/>
</dbReference>
<keyword evidence="2" id="KW-1185">Reference proteome</keyword>